<feature type="region of interest" description="Disordered" evidence="1">
    <location>
        <begin position="17"/>
        <end position="45"/>
    </location>
</feature>
<dbReference type="EMBL" id="KE161144">
    <property type="protein sequence ID" value="EPQ02022.1"/>
    <property type="molecule type" value="Genomic_DNA"/>
</dbReference>
<evidence type="ECO:0000313" key="3">
    <source>
        <dbReference type="Proteomes" id="UP000052978"/>
    </source>
</evidence>
<protein>
    <submittedName>
        <fullName evidence="2">Uncharacterized protein</fullName>
    </submittedName>
</protein>
<dbReference type="AlphaFoldDB" id="S7P391"/>
<accession>S7P391</accession>
<organism evidence="2 3">
    <name type="scientific">Myotis brandtii</name>
    <name type="common">Brandt's bat</name>
    <dbReference type="NCBI Taxonomy" id="109478"/>
    <lineage>
        <taxon>Eukaryota</taxon>
        <taxon>Metazoa</taxon>
        <taxon>Chordata</taxon>
        <taxon>Craniata</taxon>
        <taxon>Vertebrata</taxon>
        <taxon>Euteleostomi</taxon>
        <taxon>Mammalia</taxon>
        <taxon>Eutheria</taxon>
        <taxon>Laurasiatheria</taxon>
        <taxon>Chiroptera</taxon>
        <taxon>Yangochiroptera</taxon>
        <taxon>Vespertilionidae</taxon>
        <taxon>Myotis</taxon>
    </lineage>
</organism>
<reference evidence="2 3" key="1">
    <citation type="journal article" date="2013" name="Nat. Commun.">
        <title>Genome analysis reveals insights into physiology and longevity of the Brandt's bat Myotis brandtii.</title>
        <authorList>
            <person name="Seim I."/>
            <person name="Fang X."/>
            <person name="Xiong Z."/>
            <person name="Lobanov A.V."/>
            <person name="Huang Z."/>
            <person name="Ma S."/>
            <person name="Feng Y."/>
            <person name="Turanov A.A."/>
            <person name="Zhu Y."/>
            <person name="Lenz T.L."/>
            <person name="Gerashchenko M.V."/>
            <person name="Fan D."/>
            <person name="Hee Yim S."/>
            <person name="Yao X."/>
            <person name="Jordan D."/>
            <person name="Xiong Y."/>
            <person name="Ma Y."/>
            <person name="Lyapunov A.N."/>
            <person name="Chen G."/>
            <person name="Kulakova O.I."/>
            <person name="Sun Y."/>
            <person name="Lee S.G."/>
            <person name="Bronson R.T."/>
            <person name="Moskalev A.A."/>
            <person name="Sunyaev S.R."/>
            <person name="Zhang G."/>
            <person name="Krogh A."/>
            <person name="Wang J."/>
            <person name="Gladyshev V.N."/>
        </authorList>
    </citation>
    <scope>NUCLEOTIDE SEQUENCE [LARGE SCALE GENOMIC DNA]</scope>
</reference>
<evidence type="ECO:0000256" key="1">
    <source>
        <dbReference type="SAM" id="MobiDB-lite"/>
    </source>
</evidence>
<keyword evidence="3" id="KW-1185">Reference proteome</keyword>
<name>S7P391_MYOBR</name>
<dbReference type="Proteomes" id="UP000052978">
    <property type="component" value="Unassembled WGS sequence"/>
</dbReference>
<sequence length="238" mass="25293">MSRLPLFRFLDRRRSDSKAVPASGTHRHTTSAAAGPHESGCWDGAESSEGLAVSGFSEGLAVSGFSEGLAVSGSSEGLAVSGSSEGLAGRRSRAPFVAFLRVQFYVEDGRLISVRMALVVEPPSWRSGLAPGAVTAGRIRVHFREPAREGLSRNEAAPRWDKGAVGETSTDKKEERPTIVLGLTLKGMQVYEEVNHTLQLLHDLKKAVPSLALCSGRGDHPTLGGCPAGPRQLWLPKG</sequence>
<gene>
    <name evidence="2" type="ORF">D623_10014712</name>
</gene>
<feature type="region of interest" description="Disordered" evidence="1">
    <location>
        <begin position="148"/>
        <end position="173"/>
    </location>
</feature>
<proteinExistence type="predicted"/>
<evidence type="ECO:0000313" key="2">
    <source>
        <dbReference type="EMBL" id="EPQ02022.1"/>
    </source>
</evidence>